<dbReference type="InterPro" id="IPR051927">
    <property type="entry name" value="Zn_Chap_cDPG_Synth"/>
</dbReference>
<comment type="similarity">
    <text evidence="4">Belongs to the SIMIBI class G3E GTPase family. ZNG1 subfamily.</text>
</comment>
<dbReference type="EMBL" id="AP022614">
    <property type="protein sequence ID" value="BBZ46219.1"/>
    <property type="molecule type" value="Genomic_DNA"/>
</dbReference>
<dbReference type="SUPFAM" id="SSF52540">
    <property type="entry name" value="P-loop containing nucleoside triphosphate hydrolases"/>
    <property type="match status" value="1"/>
</dbReference>
<dbReference type="Pfam" id="PF07683">
    <property type="entry name" value="CobW_C"/>
    <property type="match status" value="1"/>
</dbReference>
<protein>
    <submittedName>
        <fullName evidence="6">Hypothetical cobalamin synthesis protein P47K/CobW</fullName>
    </submittedName>
</protein>
<name>A0A7I7YX13_9MYCO</name>
<accession>A0A7I7YX13</accession>
<dbReference type="SMART" id="SM00833">
    <property type="entry name" value="CobW_C"/>
    <property type="match status" value="1"/>
</dbReference>
<dbReference type="InterPro" id="IPR036627">
    <property type="entry name" value="CobW-likC_sf"/>
</dbReference>
<organism evidence="6 7">
    <name type="scientific">Mycobacterium parmense</name>
    <dbReference type="NCBI Taxonomy" id="185642"/>
    <lineage>
        <taxon>Bacteria</taxon>
        <taxon>Bacillati</taxon>
        <taxon>Actinomycetota</taxon>
        <taxon>Actinomycetes</taxon>
        <taxon>Mycobacteriales</taxon>
        <taxon>Mycobacteriaceae</taxon>
        <taxon>Mycobacterium</taxon>
        <taxon>Mycobacterium simiae complex</taxon>
    </lineage>
</organism>
<dbReference type="GO" id="GO:0016787">
    <property type="term" value="F:hydrolase activity"/>
    <property type="evidence" value="ECO:0007669"/>
    <property type="project" value="UniProtKB-KW"/>
</dbReference>
<evidence type="ECO:0000256" key="5">
    <source>
        <dbReference type="ARBA" id="ARBA00049117"/>
    </source>
</evidence>
<evidence type="ECO:0000313" key="6">
    <source>
        <dbReference type="EMBL" id="BBZ46219.1"/>
    </source>
</evidence>
<dbReference type="CDD" id="cd03112">
    <property type="entry name" value="CobW-like"/>
    <property type="match status" value="1"/>
</dbReference>
<dbReference type="InterPro" id="IPR003495">
    <property type="entry name" value="CobW/HypB/UreG_nucleotide-bd"/>
</dbReference>
<evidence type="ECO:0000256" key="2">
    <source>
        <dbReference type="ARBA" id="ARBA00022801"/>
    </source>
</evidence>
<gene>
    <name evidence="6" type="ORF">MPRM_35000</name>
</gene>
<dbReference type="PANTHER" id="PTHR43603">
    <property type="entry name" value="COBW DOMAIN-CONTAINING PROTEIN DDB_G0274527"/>
    <property type="match status" value="1"/>
</dbReference>
<dbReference type="InterPro" id="IPR011629">
    <property type="entry name" value="CobW-like_C"/>
</dbReference>
<evidence type="ECO:0000313" key="7">
    <source>
        <dbReference type="Proteomes" id="UP000467105"/>
    </source>
</evidence>
<reference evidence="6 7" key="1">
    <citation type="journal article" date="2019" name="Emerg. Microbes Infect.">
        <title>Comprehensive subspecies identification of 175 nontuberculous mycobacteria species based on 7547 genomic profiles.</title>
        <authorList>
            <person name="Matsumoto Y."/>
            <person name="Kinjo T."/>
            <person name="Motooka D."/>
            <person name="Nabeya D."/>
            <person name="Jung N."/>
            <person name="Uechi K."/>
            <person name="Horii T."/>
            <person name="Iida T."/>
            <person name="Fujita J."/>
            <person name="Nakamura S."/>
        </authorList>
    </citation>
    <scope>NUCLEOTIDE SEQUENCE [LARGE SCALE GENOMIC DNA]</scope>
    <source>
        <strain evidence="6 7">JCM 14742</strain>
    </source>
</reference>
<sequence>MPSPCSDLLPVTVLSGFLGAGKTTLLNHVLANREGRRVAVIVNDMSEVNIDAALVAGKGYLDRTEEKLVELTNGCICCTLREDLIESVAQLAAEGRFDHLVIESTGISEPMPVAASFSWEFENGFSLSRVARLDTLVTVVDASTFLRELARGEKLADRHLATGDGDIRTIADLLVDQVEFADVILLNKTDLVSEQACGMVAATLRRLNPSAKILHTDHGRVELSEVLDTGLFDPDLAAQSPGWDEELTDGHTPETEEYGISSVTFRAQRPFHPERLDAALRQLHGVLRSKGFCWIASRPDLAAIWSQAGHDVVIEPAQYWSTAAFPPGQEIVFIGVKLDHQGVLGLMESALLIDVELAEGPQHWVCYNDPLPPWFLAHTQ</sequence>
<keyword evidence="1" id="KW-0547">Nucleotide-binding</keyword>
<dbReference type="RefSeq" id="WP_085267145.1">
    <property type="nucleotide sequence ID" value="NZ_AP022614.1"/>
</dbReference>
<keyword evidence="2" id="KW-0378">Hydrolase</keyword>
<dbReference type="AlphaFoldDB" id="A0A7I7YX13"/>
<evidence type="ECO:0000256" key="1">
    <source>
        <dbReference type="ARBA" id="ARBA00022741"/>
    </source>
</evidence>
<proteinExistence type="inferred from homology"/>
<dbReference type="Gene3D" id="3.30.1220.10">
    <property type="entry name" value="CobW-like, C-terminal domain"/>
    <property type="match status" value="1"/>
</dbReference>
<dbReference type="Pfam" id="PF02492">
    <property type="entry name" value="cobW"/>
    <property type="match status" value="1"/>
</dbReference>
<dbReference type="PANTHER" id="PTHR43603:SF1">
    <property type="entry name" value="ZINC-REGULATED GTPASE METALLOPROTEIN ACTIVATOR 1"/>
    <property type="match status" value="1"/>
</dbReference>
<dbReference type="Gene3D" id="3.40.50.300">
    <property type="entry name" value="P-loop containing nucleotide triphosphate hydrolases"/>
    <property type="match status" value="1"/>
</dbReference>
<dbReference type="Proteomes" id="UP000467105">
    <property type="component" value="Chromosome"/>
</dbReference>
<keyword evidence="7" id="KW-1185">Reference proteome</keyword>
<evidence type="ECO:0000256" key="4">
    <source>
        <dbReference type="ARBA" id="ARBA00034320"/>
    </source>
</evidence>
<dbReference type="InterPro" id="IPR027417">
    <property type="entry name" value="P-loop_NTPase"/>
</dbReference>
<comment type="catalytic activity">
    <reaction evidence="5">
        <text>GTP + H2O = GDP + phosphate + H(+)</text>
        <dbReference type="Rhea" id="RHEA:19669"/>
        <dbReference type="ChEBI" id="CHEBI:15377"/>
        <dbReference type="ChEBI" id="CHEBI:15378"/>
        <dbReference type="ChEBI" id="CHEBI:37565"/>
        <dbReference type="ChEBI" id="CHEBI:43474"/>
        <dbReference type="ChEBI" id="CHEBI:58189"/>
    </reaction>
    <physiologicalReaction direction="left-to-right" evidence="5">
        <dbReference type="Rhea" id="RHEA:19670"/>
    </physiologicalReaction>
</comment>
<evidence type="ECO:0000256" key="3">
    <source>
        <dbReference type="ARBA" id="ARBA00023186"/>
    </source>
</evidence>
<dbReference type="OrthoDB" id="9808822at2"/>
<dbReference type="GO" id="GO:0000166">
    <property type="term" value="F:nucleotide binding"/>
    <property type="evidence" value="ECO:0007669"/>
    <property type="project" value="UniProtKB-KW"/>
</dbReference>
<keyword evidence="3" id="KW-0143">Chaperone</keyword>